<evidence type="ECO:0000259" key="4">
    <source>
        <dbReference type="Pfam" id="PF07705"/>
    </source>
</evidence>
<feature type="domain" description="Secretion system C-terminal sorting" evidence="6">
    <location>
        <begin position="921"/>
        <end position="985"/>
    </location>
</feature>
<keyword evidence="8" id="KW-1185">Reference proteome</keyword>
<protein>
    <recommendedName>
        <fullName evidence="9">Secretion system C-terminal sorting domain-containing protein</fullName>
    </recommendedName>
</protein>
<accession>A0A364XYH3</accession>
<sequence>MLTLLRKVDPRIKPPHALKKFCIFIDITPVMKKVTPVLLLLLCISASIFAQDFQILNVQSPLIFDQYPPAQFSFDITNSGIVAVTENTLVTAKLSTDNAVGDDIYLGSVLISPLSSNQSKSYSISSDGGLMMPPGSYFLLLTADNNKTVEETDETNNIFTIPGFVINTASIDYQVTQLSAPPKIAKFDAFAPTYEVKNFGTFNTTGSYYTTFYISSDNILDAGDTKLESFYKNFNGENTIQGDAWNLVQIPNIATGHYYLIGKADVDPQGNSLFDETDENNNTRATSIEIIESDIDLDISNSIIHAAYVDITGMAHIEIRYDISNTGTTGTINYLYDVYVSEDNQFDASDVKISSYIARHNSYYIAGNGTSSHSVMAYLDEFGHWPNVPGTKYVILALNQDHAITETDYTDNMAVASSTIDIPVRNPIIRFDDLKLKDTYDNRDRSYDIEVTFKNVGTNGQTSDVYYLAIYDAVSQQQVSETSHFEFLMLNAGETKTVSWTHNLEQPLPEGSYNVVVRDSYNSTQATTSLTILQSPSALMGVVKGEDGTVLSKGKLFLYQKQHDGKIAFIEKIDPYQGETFNFGIDTHAHTLYFIPDPTLFPDYVPTVYGKTVDLRSTSFFTQSDDTEIVFEVLKLQPLPAGTKVISGNVQEQNPAGRRGTNTIQSIAVINISLLNENQQIVGTTETDANGNFEFTNLPEGVYQVVIGGATESSLSTTTLDVDLTQNNVEIIVTDLLGDVQETVKLKPTITFENFDVATYGDDPVQIVASSDAPVTLSYVSTNTAVAIIENGYINIVGAGTTEIKAISEGNDTYAHVVSIQTLTINKAAQSIAFTPFEEITAPDDIELSATSSSGLDVLYSSNHPEIASIQGNVVKIHSAGVVEITASQIGNENYLAAADVKQTLVVSILDVEGVLASVTVYPNPSNGKLTISRESGQMIFSITNLLGKREMVTVNENILDITSLSPGLYLLTVQEGTSKKIIKIIRN</sequence>
<proteinExistence type="predicted"/>
<dbReference type="SUPFAM" id="SSF117074">
    <property type="entry name" value="Hypothetical protein PA1324"/>
    <property type="match status" value="1"/>
</dbReference>
<dbReference type="NCBIfam" id="TIGR04183">
    <property type="entry name" value="Por_Secre_tail"/>
    <property type="match status" value="1"/>
</dbReference>
<dbReference type="Proteomes" id="UP000251889">
    <property type="component" value="Unassembled WGS sequence"/>
</dbReference>
<dbReference type="InterPro" id="IPR013783">
    <property type="entry name" value="Ig-like_fold"/>
</dbReference>
<dbReference type="OrthoDB" id="972884at2"/>
<dbReference type="InterPro" id="IPR033764">
    <property type="entry name" value="Sdr_B"/>
</dbReference>
<organism evidence="7 8">
    <name type="scientific">Pseudochryseolinea flava</name>
    <dbReference type="NCBI Taxonomy" id="2059302"/>
    <lineage>
        <taxon>Bacteria</taxon>
        <taxon>Pseudomonadati</taxon>
        <taxon>Bacteroidota</taxon>
        <taxon>Cytophagia</taxon>
        <taxon>Cytophagales</taxon>
        <taxon>Fulvivirgaceae</taxon>
        <taxon>Pseudochryseolinea</taxon>
    </lineage>
</organism>
<feature type="domain" description="SD-repeat containing protein B" evidence="5">
    <location>
        <begin position="657"/>
        <end position="719"/>
    </location>
</feature>
<dbReference type="AlphaFoldDB" id="A0A364XYH3"/>
<feature type="domain" description="CARDB" evidence="4">
    <location>
        <begin position="66"/>
        <end position="160"/>
    </location>
</feature>
<dbReference type="Pfam" id="PF07705">
    <property type="entry name" value="CARDB"/>
    <property type="match status" value="1"/>
</dbReference>
<dbReference type="EMBL" id="QMFY01000017">
    <property type="protein sequence ID" value="RAV98476.1"/>
    <property type="molecule type" value="Genomic_DNA"/>
</dbReference>
<name>A0A364XYH3_9BACT</name>
<evidence type="ECO:0000256" key="3">
    <source>
        <dbReference type="ARBA" id="ARBA00022729"/>
    </source>
</evidence>
<comment type="subcellular location">
    <subcellularLocation>
        <location evidence="1">Secreted</location>
    </subcellularLocation>
</comment>
<dbReference type="Gene3D" id="2.60.40.10">
    <property type="entry name" value="Immunoglobulins"/>
    <property type="match status" value="3"/>
</dbReference>
<gene>
    <name evidence="7" type="ORF">DQQ10_23415</name>
</gene>
<dbReference type="InterPro" id="IPR026444">
    <property type="entry name" value="Secre_tail"/>
</dbReference>
<dbReference type="GO" id="GO:0005576">
    <property type="term" value="C:extracellular region"/>
    <property type="evidence" value="ECO:0007669"/>
    <property type="project" value="UniProtKB-SubCell"/>
</dbReference>
<evidence type="ECO:0000313" key="8">
    <source>
        <dbReference type="Proteomes" id="UP000251889"/>
    </source>
</evidence>
<dbReference type="Pfam" id="PF18962">
    <property type="entry name" value="Por_Secre_tail"/>
    <property type="match status" value="1"/>
</dbReference>
<reference evidence="7 8" key="1">
    <citation type="submission" date="2018-06" db="EMBL/GenBank/DDBJ databases">
        <title>Chryseolinea flavus sp. nov., a member of the phylum Bacteroidetes isolated from soil.</title>
        <authorList>
            <person name="Li Y."/>
            <person name="Wang J."/>
        </authorList>
    </citation>
    <scope>NUCLEOTIDE SEQUENCE [LARGE SCALE GENOMIC DNA]</scope>
    <source>
        <strain evidence="7 8">SDU1-6</strain>
    </source>
</reference>
<evidence type="ECO:0000259" key="5">
    <source>
        <dbReference type="Pfam" id="PF17210"/>
    </source>
</evidence>
<dbReference type="Pfam" id="PF17210">
    <property type="entry name" value="SdrD_B"/>
    <property type="match status" value="1"/>
</dbReference>
<evidence type="ECO:0000256" key="2">
    <source>
        <dbReference type="ARBA" id="ARBA00022525"/>
    </source>
</evidence>
<dbReference type="InterPro" id="IPR011635">
    <property type="entry name" value="CARDB"/>
</dbReference>
<keyword evidence="2" id="KW-0964">Secreted</keyword>
<evidence type="ECO:0008006" key="9">
    <source>
        <dbReference type="Google" id="ProtNLM"/>
    </source>
</evidence>
<comment type="caution">
    <text evidence="7">The sequence shown here is derived from an EMBL/GenBank/DDBJ whole genome shotgun (WGS) entry which is preliminary data.</text>
</comment>
<evidence type="ECO:0000256" key="1">
    <source>
        <dbReference type="ARBA" id="ARBA00004613"/>
    </source>
</evidence>
<keyword evidence="3" id="KW-0732">Signal</keyword>
<evidence type="ECO:0000313" key="7">
    <source>
        <dbReference type="EMBL" id="RAV98476.1"/>
    </source>
</evidence>
<evidence type="ECO:0000259" key="6">
    <source>
        <dbReference type="Pfam" id="PF18962"/>
    </source>
</evidence>